<evidence type="ECO:0000313" key="2">
    <source>
        <dbReference type="EMBL" id="CAK9041594.1"/>
    </source>
</evidence>
<feature type="region of interest" description="Disordered" evidence="1">
    <location>
        <begin position="1"/>
        <end position="20"/>
    </location>
</feature>
<dbReference type="Proteomes" id="UP001642464">
    <property type="component" value="Unassembled WGS sequence"/>
</dbReference>
<organism evidence="2 3">
    <name type="scientific">Durusdinium trenchii</name>
    <dbReference type="NCBI Taxonomy" id="1381693"/>
    <lineage>
        <taxon>Eukaryota</taxon>
        <taxon>Sar</taxon>
        <taxon>Alveolata</taxon>
        <taxon>Dinophyceae</taxon>
        <taxon>Suessiales</taxon>
        <taxon>Symbiodiniaceae</taxon>
        <taxon>Durusdinium</taxon>
    </lineage>
</organism>
<comment type="caution">
    <text evidence="2">The sequence shown here is derived from an EMBL/GenBank/DDBJ whole genome shotgun (WGS) entry which is preliminary data.</text>
</comment>
<feature type="non-terminal residue" evidence="2">
    <location>
        <position position="1"/>
    </location>
</feature>
<dbReference type="EMBL" id="CAXAMM010017646">
    <property type="protein sequence ID" value="CAK9041594.1"/>
    <property type="molecule type" value="Genomic_DNA"/>
</dbReference>
<sequence length="306" mass="32993">ERLLSLTMPPRPRRPHPVGRLEQGCEVESSGGGLRRLLLRLWHGSSSPAELAELRQVLQGFDRSGEPLDGPLLGMAAAQCARLGDGKPLNLICTFAASRLEVCGARAVVEMAQAALTLGCMEPLFLRATMTFFASVPSFASSRDVAAAAKVLHQSFREPVVLDREGALRGLAEAARPFFEGPSNATSAIVRDAVEFMHASAQAAGSQDLLLNGPEVETVEGSFSIVLHFLRRNLHLASAKDSSMVAGTLATLWEVLPQIRETLLWPCLEDVAQSARFKSDNFSCQDLASVAQAFAKLERPNDVFAD</sequence>
<evidence type="ECO:0000256" key="1">
    <source>
        <dbReference type="SAM" id="MobiDB-lite"/>
    </source>
</evidence>
<accession>A0ABP0LQX3</accession>
<feature type="non-terminal residue" evidence="2">
    <location>
        <position position="306"/>
    </location>
</feature>
<keyword evidence="3" id="KW-1185">Reference proteome</keyword>
<gene>
    <name evidence="2" type="ORF">SCF082_LOCUS24004</name>
</gene>
<evidence type="ECO:0000313" key="3">
    <source>
        <dbReference type="Proteomes" id="UP001642464"/>
    </source>
</evidence>
<protein>
    <submittedName>
        <fullName evidence="2">Uncharacterized protein</fullName>
    </submittedName>
</protein>
<reference evidence="2 3" key="1">
    <citation type="submission" date="2024-02" db="EMBL/GenBank/DDBJ databases">
        <authorList>
            <person name="Chen Y."/>
            <person name="Shah S."/>
            <person name="Dougan E. K."/>
            <person name="Thang M."/>
            <person name="Chan C."/>
        </authorList>
    </citation>
    <scope>NUCLEOTIDE SEQUENCE [LARGE SCALE GENOMIC DNA]</scope>
</reference>
<proteinExistence type="predicted"/>
<name>A0ABP0LQX3_9DINO</name>